<dbReference type="GO" id="GO:0005886">
    <property type="term" value="C:plasma membrane"/>
    <property type="evidence" value="ECO:0007669"/>
    <property type="project" value="UniProtKB-SubCell"/>
</dbReference>
<dbReference type="PROSITE" id="PS00217">
    <property type="entry name" value="SUGAR_TRANSPORT_2"/>
    <property type="match status" value="1"/>
</dbReference>
<dbReference type="EMBL" id="JACHZG010000001">
    <property type="protein sequence ID" value="MBB3327029.1"/>
    <property type="molecule type" value="Genomic_DNA"/>
</dbReference>
<evidence type="ECO:0000256" key="4">
    <source>
        <dbReference type="ARBA" id="ARBA00023136"/>
    </source>
</evidence>
<dbReference type="InterPro" id="IPR005829">
    <property type="entry name" value="Sugar_transporter_CS"/>
</dbReference>
<dbReference type="Pfam" id="PF07690">
    <property type="entry name" value="MFS_1"/>
    <property type="match status" value="2"/>
</dbReference>
<evidence type="ECO:0000313" key="9">
    <source>
        <dbReference type="Proteomes" id="UP000565572"/>
    </source>
</evidence>
<feature type="transmembrane region" description="Helical" evidence="6">
    <location>
        <begin position="310"/>
        <end position="326"/>
    </location>
</feature>
<reference evidence="8 9" key="1">
    <citation type="submission" date="2020-08" db="EMBL/GenBank/DDBJ databases">
        <title>Sequencing the genomes of 1000 actinobacteria strains.</title>
        <authorList>
            <person name="Klenk H.-P."/>
        </authorList>
    </citation>
    <scope>NUCLEOTIDE SEQUENCE [LARGE SCALE GENOMIC DNA]</scope>
    <source>
        <strain evidence="8 9">DSM 11053</strain>
    </source>
</reference>
<dbReference type="Proteomes" id="UP000565572">
    <property type="component" value="Unassembled WGS sequence"/>
</dbReference>
<evidence type="ECO:0000256" key="2">
    <source>
        <dbReference type="ARBA" id="ARBA00022692"/>
    </source>
</evidence>
<feature type="transmembrane region" description="Helical" evidence="6">
    <location>
        <begin position="188"/>
        <end position="207"/>
    </location>
</feature>
<organism evidence="8 9">
    <name type="scientific">Microlunatus antarcticus</name>
    <dbReference type="NCBI Taxonomy" id="53388"/>
    <lineage>
        <taxon>Bacteria</taxon>
        <taxon>Bacillati</taxon>
        <taxon>Actinomycetota</taxon>
        <taxon>Actinomycetes</taxon>
        <taxon>Propionibacteriales</taxon>
        <taxon>Propionibacteriaceae</taxon>
        <taxon>Microlunatus</taxon>
    </lineage>
</organism>
<dbReference type="InterPro" id="IPR020846">
    <property type="entry name" value="MFS_dom"/>
</dbReference>
<proteinExistence type="predicted"/>
<dbReference type="AlphaFoldDB" id="A0A7W5JVH5"/>
<protein>
    <submittedName>
        <fullName evidence="8">MFS family permease</fullName>
    </submittedName>
</protein>
<gene>
    <name evidence="8" type="ORF">FHX39_001973</name>
</gene>
<dbReference type="Gene3D" id="1.20.1250.20">
    <property type="entry name" value="MFS general substrate transporter like domains"/>
    <property type="match status" value="2"/>
</dbReference>
<comment type="subcellular location">
    <subcellularLocation>
        <location evidence="1">Cell membrane</location>
        <topology evidence="1">Multi-pass membrane protein</topology>
    </subcellularLocation>
</comment>
<sequence>MPHDPTDDTGSVSEGAAQEAGSGARRPSVGVLGVGAASLFSDTSHELVTSLLPTFLGSTLHAGPGLLGLVEGSADALTGLSKLAGGPLAADPQRRVRLASSGYVGTALATAAIGLTTAVWQVGLLRAVAWASRGLRSPARDMVLTTLARKDRYGRAFAVERAGDNLGAVLGPLAAALLVGVVGTRPAILLSVFPGLLAAVAIVVAARQARTSLSEPQTRHRIGLNLRALVQAGVVRTLLPVAAFELGNVATTLLILRATGLLETSASGGTARSVAAATSLAVLLYAGHNVVAAGTALVAGPAVDRADPRWTLAGGATVYVLGYGLLAVGPHGWPTLLIAFVFAGAGIGLAETAESTLLAQSLPDDLRPHGFGLLGLVQAFADLGSTVVVGALWAAFSASVGFSYAAAWMLLSVVLCLALVRRRGAGGETEAAT</sequence>
<feature type="transmembrane region" description="Helical" evidence="6">
    <location>
        <begin position="371"/>
        <end position="396"/>
    </location>
</feature>
<keyword evidence="3 6" id="KW-1133">Transmembrane helix</keyword>
<dbReference type="CDD" id="cd17370">
    <property type="entry name" value="MFS_MJ1317_like"/>
    <property type="match status" value="1"/>
</dbReference>
<dbReference type="SUPFAM" id="SSF103473">
    <property type="entry name" value="MFS general substrate transporter"/>
    <property type="match status" value="1"/>
</dbReference>
<feature type="transmembrane region" description="Helical" evidence="6">
    <location>
        <begin position="228"/>
        <end position="256"/>
    </location>
</feature>
<evidence type="ECO:0000259" key="7">
    <source>
        <dbReference type="PROSITE" id="PS50850"/>
    </source>
</evidence>
<dbReference type="RefSeq" id="WP_183337969.1">
    <property type="nucleotide sequence ID" value="NZ_JACHZG010000001.1"/>
</dbReference>
<feature type="transmembrane region" description="Helical" evidence="6">
    <location>
        <begin position="276"/>
        <end position="298"/>
    </location>
</feature>
<name>A0A7W5JVH5_9ACTN</name>
<evidence type="ECO:0000256" key="5">
    <source>
        <dbReference type="SAM" id="MobiDB-lite"/>
    </source>
</evidence>
<keyword evidence="4 6" id="KW-0472">Membrane</keyword>
<dbReference type="InterPro" id="IPR036259">
    <property type="entry name" value="MFS_trans_sf"/>
</dbReference>
<feature type="domain" description="Major facilitator superfamily (MFS) profile" evidence="7">
    <location>
        <begin position="30"/>
        <end position="424"/>
    </location>
</feature>
<keyword evidence="9" id="KW-1185">Reference proteome</keyword>
<evidence type="ECO:0000256" key="6">
    <source>
        <dbReference type="SAM" id="Phobius"/>
    </source>
</evidence>
<dbReference type="PANTHER" id="PTHR23518">
    <property type="entry name" value="C-METHYLTRANSFERASE"/>
    <property type="match status" value="1"/>
</dbReference>
<feature type="transmembrane region" description="Helical" evidence="6">
    <location>
        <begin position="332"/>
        <end position="350"/>
    </location>
</feature>
<dbReference type="InterPro" id="IPR011701">
    <property type="entry name" value="MFS"/>
</dbReference>
<accession>A0A7W5JVH5</accession>
<evidence type="ECO:0000313" key="8">
    <source>
        <dbReference type="EMBL" id="MBB3327029.1"/>
    </source>
</evidence>
<dbReference type="PROSITE" id="PS50850">
    <property type="entry name" value="MFS"/>
    <property type="match status" value="1"/>
</dbReference>
<evidence type="ECO:0000256" key="1">
    <source>
        <dbReference type="ARBA" id="ARBA00004651"/>
    </source>
</evidence>
<evidence type="ECO:0000256" key="3">
    <source>
        <dbReference type="ARBA" id="ARBA00022989"/>
    </source>
</evidence>
<keyword evidence="2 6" id="KW-0812">Transmembrane</keyword>
<comment type="caution">
    <text evidence="8">The sequence shown here is derived from an EMBL/GenBank/DDBJ whole genome shotgun (WGS) entry which is preliminary data.</text>
</comment>
<dbReference type="GO" id="GO:0022857">
    <property type="term" value="F:transmembrane transporter activity"/>
    <property type="evidence" value="ECO:0007669"/>
    <property type="project" value="InterPro"/>
</dbReference>
<dbReference type="PANTHER" id="PTHR23518:SF2">
    <property type="entry name" value="MAJOR FACILITATOR SUPERFAMILY TRANSPORTER"/>
    <property type="match status" value="1"/>
</dbReference>
<feature type="transmembrane region" description="Helical" evidence="6">
    <location>
        <begin position="402"/>
        <end position="420"/>
    </location>
</feature>
<feature type="region of interest" description="Disordered" evidence="5">
    <location>
        <begin position="1"/>
        <end position="26"/>
    </location>
</feature>
<feature type="compositionally biased region" description="Low complexity" evidence="5">
    <location>
        <begin position="10"/>
        <end position="24"/>
    </location>
</feature>